<evidence type="ECO:0000256" key="3">
    <source>
        <dbReference type="ARBA" id="ARBA00022692"/>
    </source>
</evidence>
<evidence type="ECO:0000256" key="1">
    <source>
        <dbReference type="ARBA" id="ARBA00004141"/>
    </source>
</evidence>
<proteinExistence type="inferred from homology"/>
<feature type="transmembrane region" description="Helical" evidence="7">
    <location>
        <begin position="127"/>
        <end position="146"/>
    </location>
</feature>
<dbReference type="Gene3D" id="1.20.1250.20">
    <property type="entry name" value="MFS general substrate transporter like domains"/>
    <property type="match status" value="1"/>
</dbReference>
<feature type="transmembrane region" description="Helical" evidence="7">
    <location>
        <begin position="166"/>
        <end position="186"/>
    </location>
</feature>
<comment type="subcellular location">
    <subcellularLocation>
        <location evidence="1">Membrane</location>
        <topology evidence="1">Multi-pass membrane protein</topology>
    </subcellularLocation>
</comment>
<accession>W9QXW7</accession>
<evidence type="ECO:0000256" key="7">
    <source>
        <dbReference type="SAM" id="Phobius"/>
    </source>
</evidence>
<feature type="transmembrane region" description="Helical" evidence="7">
    <location>
        <begin position="207"/>
        <end position="230"/>
    </location>
</feature>
<feature type="transmembrane region" description="Helical" evidence="7">
    <location>
        <begin position="433"/>
        <end position="450"/>
    </location>
</feature>
<evidence type="ECO:0000256" key="5">
    <source>
        <dbReference type="ARBA" id="ARBA00023136"/>
    </source>
</evidence>
<gene>
    <name evidence="8" type="ORF">L484_022668</name>
</gene>
<feature type="transmembrane region" description="Helical" evidence="7">
    <location>
        <begin position="470"/>
        <end position="494"/>
    </location>
</feature>
<feature type="region of interest" description="Disordered" evidence="6">
    <location>
        <begin position="596"/>
        <end position="624"/>
    </location>
</feature>
<dbReference type="EMBL" id="KE344347">
    <property type="protein sequence ID" value="EXB57561.1"/>
    <property type="molecule type" value="Genomic_DNA"/>
</dbReference>
<feature type="transmembrane region" description="Helical" evidence="7">
    <location>
        <begin position="60"/>
        <end position="89"/>
    </location>
</feature>
<feature type="transmembrane region" description="Helical" evidence="7">
    <location>
        <begin position="236"/>
        <end position="256"/>
    </location>
</feature>
<comment type="similarity">
    <text evidence="2">Belongs to the major facilitator superfamily. Proton-dependent oligopeptide transporter (POT/PTR) (TC 2.A.17) family.</text>
</comment>
<dbReference type="Pfam" id="PF00854">
    <property type="entry name" value="PTR2"/>
    <property type="match status" value="1"/>
</dbReference>
<organism evidence="8 9">
    <name type="scientific">Morus notabilis</name>
    <dbReference type="NCBI Taxonomy" id="981085"/>
    <lineage>
        <taxon>Eukaryota</taxon>
        <taxon>Viridiplantae</taxon>
        <taxon>Streptophyta</taxon>
        <taxon>Embryophyta</taxon>
        <taxon>Tracheophyta</taxon>
        <taxon>Spermatophyta</taxon>
        <taxon>Magnoliopsida</taxon>
        <taxon>eudicotyledons</taxon>
        <taxon>Gunneridae</taxon>
        <taxon>Pentapetalae</taxon>
        <taxon>rosids</taxon>
        <taxon>fabids</taxon>
        <taxon>Rosales</taxon>
        <taxon>Moraceae</taxon>
        <taxon>Moreae</taxon>
        <taxon>Morus</taxon>
    </lineage>
</organism>
<evidence type="ECO:0000256" key="4">
    <source>
        <dbReference type="ARBA" id="ARBA00022989"/>
    </source>
</evidence>
<evidence type="ECO:0000313" key="9">
    <source>
        <dbReference type="Proteomes" id="UP000030645"/>
    </source>
</evidence>
<dbReference type="GO" id="GO:0016020">
    <property type="term" value="C:membrane"/>
    <property type="evidence" value="ECO:0007669"/>
    <property type="project" value="UniProtKB-SubCell"/>
</dbReference>
<feature type="transmembrane region" description="Helical" evidence="7">
    <location>
        <begin position="101"/>
        <end position="120"/>
    </location>
</feature>
<dbReference type="SUPFAM" id="SSF103473">
    <property type="entry name" value="MFS general substrate transporter"/>
    <property type="match status" value="1"/>
</dbReference>
<keyword evidence="3 7" id="KW-0812">Transmembrane</keyword>
<dbReference type="GO" id="GO:0022857">
    <property type="term" value="F:transmembrane transporter activity"/>
    <property type="evidence" value="ECO:0007669"/>
    <property type="project" value="InterPro"/>
</dbReference>
<feature type="transmembrane region" description="Helical" evidence="7">
    <location>
        <begin position="515"/>
        <end position="534"/>
    </location>
</feature>
<reference evidence="9" key="1">
    <citation type="submission" date="2013-01" db="EMBL/GenBank/DDBJ databases">
        <title>Draft Genome Sequence of a Mulberry Tree, Morus notabilis C.K. Schneid.</title>
        <authorList>
            <person name="He N."/>
            <person name="Zhao S."/>
        </authorList>
    </citation>
    <scope>NUCLEOTIDE SEQUENCE</scope>
</reference>
<dbReference type="AlphaFoldDB" id="W9QXW7"/>
<evidence type="ECO:0000313" key="8">
    <source>
        <dbReference type="EMBL" id="EXB57561.1"/>
    </source>
</evidence>
<sequence>MVRGRGGGGFVKTGIQDGGLTAFFGGKSGEEEGKATFYDKLKRINEALSPKKGGFNACKFIFVLAAFENMGFVANMVSFVVYFMSIMFFKYHTAANTLTNFMGTTFLLSLLGGFISDTYLSRFTTCLIFGSLEIVALVLMTIQAATHSLQPEFCVKSSCIQGGVKVMFYFSLYLLALGSGGVRGALPALGADQFDRKDPKEAKALATFFNWFLLSVTLGASVGVTAIVYYSTTVSWYKGFIVSTIAAFLGFVVLALGKPYYRLQTPESPILKIIQVIYVASKNRGLSLPEDPRELYEISDKDPVAAEDKIAHTNEFRLLDKAAILPQNTEPLPWKVCTVTQVEEVKVLTRMLPILASTILMNTCMAQLQTFSVQQGATVMDRKLGSMEIPAPSVPIIPLLFMSVLIVIYEYLFVPFARKITKHPSGITQLQRVGVGLVLSALSMAVAGLVEHKRLKLAHESPPKTISIMWLSFQYGIFGIADMFTLVGLLEFFYKEAPAGMRSLSTSFTWLTLSFGYFLSTIFVDIINAVTKRVTPSKKGWLSGQTINDSNLHLFYWFLAILSCLNFLLYVWSAMCYKYKSEERQEPNYDKLTSAAETRSFRDDNTQNSVAPMLTGGPTAGTSD</sequence>
<protein>
    <submittedName>
        <fullName evidence="8">Nitrate transporter 1.2</fullName>
    </submittedName>
</protein>
<feature type="transmembrane region" description="Helical" evidence="7">
    <location>
        <begin position="389"/>
        <end position="412"/>
    </location>
</feature>
<dbReference type="PANTHER" id="PTHR11654">
    <property type="entry name" value="OLIGOPEPTIDE TRANSPORTER-RELATED"/>
    <property type="match status" value="1"/>
</dbReference>
<name>W9QXW7_9ROSA</name>
<keyword evidence="4 7" id="KW-1133">Transmembrane helix</keyword>
<dbReference type="Proteomes" id="UP000030645">
    <property type="component" value="Unassembled WGS sequence"/>
</dbReference>
<keyword evidence="5 7" id="KW-0472">Membrane</keyword>
<keyword evidence="9" id="KW-1185">Reference proteome</keyword>
<evidence type="ECO:0000256" key="2">
    <source>
        <dbReference type="ARBA" id="ARBA00005982"/>
    </source>
</evidence>
<evidence type="ECO:0000256" key="6">
    <source>
        <dbReference type="SAM" id="MobiDB-lite"/>
    </source>
</evidence>
<dbReference type="InterPro" id="IPR036259">
    <property type="entry name" value="MFS_trans_sf"/>
</dbReference>
<dbReference type="eggNOG" id="KOG1237">
    <property type="taxonomic scope" value="Eukaryota"/>
</dbReference>
<dbReference type="InterPro" id="IPR000109">
    <property type="entry name" value="POT_fam"/>
</dbReference>
<feature type="transmembrane region" description="Helical" evidence="7">
    <location>
        <begin position="554"/>
        <end position="575"/>
    </location>
</feature>